<keyword evidence="4" id="KW-0479">Metal-binding</keyword>
<dbReference type="PANTHER" id="PTHR30194">
    <property type="entry name" value="CROSSOVER JUNCTION ENDODEOXYRIBONUCLEASE RUVC"/>
    <property type="match status" value="1"/>
</dbReference>
<keyword evidence="6" id="KW-0227">DNA damage</keyword>
<protein>
    <submittedName>
        <fullName evidence="16">Unannotated protein</fullName>
    </submittedName>
</protein>
<keyword evidence="2" id="KW-0963">Cytoplasm</keyword>
<evidence type="ECO:0000256" key="11">
    <source>
        <dbReference type="ARBA" id="ARBA00023204"/>
    </source>
</evidence>
<keyword evidence="3" id="KW-0540">Nuclease</keyword>
<dbReference type="GO" id="GO:0046872">
    <property type="term" value="F:metal ion binding"/>
    <property type="evidence" value="ECO:0007669"/>
    <property type="project" value="UniProtKB-KW"/>
</dbReference>
<comment type="similarity">
    <text evidence="1">Belongs to the RuvC family.</text>
</comment>
<dbReference type="NCBIfam" id="TIGR00228">
    <property type="entry name" value="ruvC"/>
    <property type="match status" value="1"/>
</dbReference>
<dbReference type="Gene3D" id="3.30.420.10">
    <property type="entry name" value="Ribonuclease H-like superfamily/Ribonuclease H"/>
    <property type="match status" value="1"/>
</dbReference>
<dbReference type="InterPro" id="IPR012337">
    <property type="entry name" value="RNaseH-like_sf"/>
</dbReference>
<evidence type="ECO:0000256" key="9">
    <source>
        <dbReference type="ARBA" id="ARBA00023125"/>
    </source>
</evidence>
<dbReference type="HAMAP" id="MF_00034">
    <property type="entry name" value="RuvC"/>
    <property type="match status" value="1"/>
</dbReference>
<dbReference type="FunFam" id="3.30.420.10:FF:000002">
    <property type="entry name" value="Crossover junction endodeoxyribonuclease RuvC"/>
    <property type="match status" value="1"/>
</dbReference>
<evidence type="ECO:0000313" key="12">
    <source>
        <dbReference type="EMBL" id="CAB4675032.1"/>
    </source>
</evidence>
<accession>A0A6J7RHG3</accession>
<dbReference type="InterPro" id="IPR036397">
    <property type="entry name" value="RNaseH_sf"/>
</dbReference>
<reference evidence="16" key="1">
    <citation type="submission" date="2020-05" db="EMBL/GenBank/DDBJ databases">
        <authorList>
            <person name="Chiriac C."/>
            <person name="Salcher M."/>
            <person name="Ghai R."/>
            <person name="Kavagutti S V."/>
        </authorList>
    </citation>
    <scope>NUCLEOTIDE SEQUENCE</scope>
</reference>
<evidence type="ECO:0000256" key="10">
    <source>
        <dbReference type="ARBA" id="ARBA00023172"/>
    </source>
</evidence>
<evidence type="ECO:0000313" key="13">
    <source>
        <dbReference type="EMBL" id="CAB4740098.1"/>
    </source>
</evidence>
<dbReference type="Pfam" id="PF02075">
    <property type="entry name" value="RuvC"/>
    <property type="match status" value="1"/>
</dbReference>
<dbReference type="PRINTS" id="PR00696">
    <property type="entry name" value="RSOLVASERUVC"/>
</dbReference>
<evidence type="ECO:0000256" key="5">
    <source>
        <dbReference type="ARBA" id="ARBA00022759"/>
    </source>
</evidence>
<keyword evidence="10" id="KW-0233">DNA recombination</keyword>
<dbReference type="GO" id="GO:0006310">
    <property type="term" value="P:DNA recombination"/>
    <property type="evidence" value="ECO:0007669"/>
    <property type="project" value="UniProtKB-KW"/>
</dbReference>
<dbReference type="InterPro" id="IPR002176">
    <property type="entry name" value="X-over_junc_endoDNase_RuvC"/>
</dbReference>
<dbReference type="SUPFAM" id="SSF53098">
    <property type="entry name" value="Ribonuclease H-like"/>
    <property type="match status" value="1"/>
</dbReference>
<dbReference type="GO" id="GO:0006281">
    <property type="term" value="P:DNA repair"/>
    <property type="evidence" value="ECO:0007669"/>
    <property type="project" value="UniProtKB-KW"/>
</dbReference>
<dbReference type="EMBL" id="CAEZWW010000091">
    <property type="protein sequence ID" value="CAB4675032.1"/>
    <property type="molecule type" value="Genomic_DNA"/>
</dbReference>
<name>A0A6J7RHG3_9ZZZZ</name>
<evidence type="ECO:0000256" key="2">
    <source>
        <dbReference type="ARBA" id="ARBA00022490"/>
    </source>
</evidence>
<keyword evidence="9" id="KW-0238">DNA-binding</keyword>
<gene>
    <name evidence="12" type="ORF">UFOPK2310_00844</name>
    <name evidence="13" type="ORF">UFOPK2809_00291</name>
    <name evidence="14" type="ORF">UFOPK3425_00441</name>
    <name evidence="15" type="ORF">UFOPK4043_00622</name>
    <name evidence="16" type="ORF">UFOPK4092_01375</name>
</gene>
<dbReference type="EMBL" id="CAFBLV010000062">
    <property type="protein sequence ID" value="CAB4867113.1"/>
    <property type="molecule type" value="Genomic_DNA"/>
</dbReference>
<dbReference type="GO" id="GO:0003677">
    <property type="term" value="F:DNA binding"/>
    <property type="evidence" value="ECO:0007669"/>
    <property type="project" value="UniProtKB-KW"/>
</dbReference>
<dbReference type="PROSITE" id="PS01321">
    <property type="entry name" value="RUVC"/>
    <property type="match status" value="1"/>
</dbReference>
<evidence type="ECO:0000313" key="16">
    <source>
        <dbReference type="EMBL" id="CAB5028207.1"/>
    </source>
</evidence>
<evidence type="ECO:0000256" key="6">
    <source>
        <dbReference type="ARBA" id="ARBA00022763"/>
    </source>
</evidence>
<dbReference type="PANTHER" id="PTHR30194:SF3">
    <property type="entry name" value="CROSSOVER JUNCTION ENDODEOXYRIBONUCLEASE RUVC"/>
    <property type="match status" value="1"/>
</dbReference>
<evidence type="ECO:0000313" key="15">
    <source>
        <dbReference type="EMBL" id="CAB5003054.1"/>
    </source>
</evidence>
<dbReference type="GO" id="GO:0008821">
    <property type="term" value="F:crossover junction DNA endonuclease activity"/>
    <property type="evidence" value="ECO:0007669"/>
    <property type="project" value="InterPro"/>
</dbReference>
<dbReference type="EMBL" id="CAEZZA010000024">
    <property type="protein sequence ID" value="CAB4740098.1"/>
    <property type="molecule type" value="Genomic_DNA"/>
</dbReference>
<proteinExistence type="inferred from homology"/>
<dbReference type="InterPro" id="IPR020563">
    <property type="entry name" value="X-over_junc_endoDNase_Mg_BS"/>
</dbReference>
<evidence type="ECO:0000256" key="3">
    <source>
        <dbReference type="ARBA" id="ARBA00022722"/>
    </source>
</evidence>
<evidence type="ECO:0000313" key="14">
    <source>
        <dbReference type="EMBL" id="CAB4867113.1"/>
    </source>
</evidence>
<keyword evidence="11" id="KW-0234">DNA repair</keyword>
<keyword evidence="8" id="KW-0460">Magnesium</keyword>
<evidence type="ECO:0000256" key="1">
    <source>
        <dbReference type="ARBA" id="ARBA00009518"/>
    </source>
</evidence>
<organism evidence="16">
    <name type="scientific">freshwater metagenome</name>
    <dbReference type="NCBI Taxonomy" id="449393"/>
    <lineage>
        <taxon>unclassified sequences</taxon>
        <taxon>metagenomes</taxon>
        <taxon>ecological metagenomes</taxon>
    </lineage>
</organism>
<dbReference type="AlphaFoldDB" id="A0A6J7RHG3"/>
<dbReference type="EMBL" id="CAFBPA010000072">
    <property type="protein sequence ID" value="CAB5003054.1"/>
    <property type="molecule type" value="Genomic_DNA"/>
</dbReference>
<keyword evidence="7" id="KW-0378">Hydrolase</keyword>
<evidence type="ECO:0000256" key="4">
    <source>
        <dbReference type="ARBA" id="ARBA00022723"/>
    </source>
</evidence>
<sequence>MRVLGVDPGLTRCGVAVIEGAAGRTLTAVHIGVLVTSPQAPLESRLASIERGIEELVDQFDPEVIAIERVFSQHNVRSAMGTAQAAAMALVIAGRRGIPVAMHTPTEVKAAVTGSGRADKTQVTAMVTRILGLSLAPKPADAADAVAIAVCQIWRGAAQRRISDAIAAAATSVGAR</sequence>
<keyword evidence="5" id="KW-0255">Endonuclease</keyword>
<evidence type="ECO:0000256" key="8">
    <source>
        <dbReference type="ARBA" id="ARBA00022842"/>
    </source>
</evidence>
<evidence type="ECO:0000256" key="7">
    <source>
        <dbReference type="ARBA" id="ARBA00022801"/>
    </source>
</evidence>
<dbReference type="CDD" id="cd16962">
    <property type="entry name" value="RuvC"/>
    <property type="match status" value="1"/>
</dbReference>
<dbReference type="EMBL" id="CAFBPJ010000196">
    <property type="protein sequence ID" value="CAB5028207.1"/>
    <property type="molecule type" value="Genomic_DNA"/>
</dbReference>